<reference evidence="1" key="1">
    <citation type="submission" date="2020-10" db="EMBL/GenBank/DDBJ databases">
        <title>The Whole-Genome Sequence of Metschnikowia persimmonesis, a Novel Endophytic Yeast Species Isolated from Medicinal Plant Diospyros kaki Thumb.</title>
        <authorList>
            <person name="Rahmat E."/>
            <person name="Kang Y."/>
        </authorList>
    </citation>
    <scope>NUCLEOTIDE SEQUENCE</scope>
    <source>
        <strain evidence="1">KIOM G15050</strain>
    </source>
</reference>
<evidence type="ECO:0000313" key="1">
    <source>
        <dbReference type="EMBL" id="KAF8004922.1"/>
    </source>
</evidence>
<evidence type="ECO:0000313" key="2">
    <source>
        <dbReference type="Proteomes" id="UP000649328"/>
    </source>
</evidence>
<dbReference type="AlphaFoldDB" id="A0A8H7GXW1"/>
<gene>
    <name evidence="1" type="ORF">HF325_000379</name>
</gene>
<protein>
    <submittedName>
        <fullName evidence="1">Uncharacterized protein</fullName>
    </submittedName>
</protein>
<accession>A0A8H7GXW1</accession>
<keyword evidence="2" id="KW-1185">Reference proteome</keyword>
<dbReference type="Proteomes" id="UP000649328">
    <property type="component" value="Unassembled WGS sequence"/>
</dbReference>
<sequence length="82" mass="9628">MRVFDKILLLDLKKWSHWTDFNGVAGFGLDVKIHARFQRRPGDDLDIISVTARLVYEFRPDFENEAFLMIACVDPSKEKTRK</sequence>
<organism evidence="1 2">
    <name type="scientific">Metschnikowia pulcherrima</name>
    <dbReference type="NCBI Taxonomy" id="27326"/>
    <lineage>
        <taxon>Eukaryota</taxon>
        <taxon>Fungi</taxon>
        <taxon>Dikarya</taxon>
        <taxon>Ascomycota</taxon>
        <taxon>Saccharomycotina</taxon>
        <taxon>Pichiomycetes</taxon>
        <taxon>Metschnikowiaceae</taxon>
        <taxon>Metschnikowia</taxon>
    </lineage>
</organism>
<name>A0A8H7GXW1_9ASCO</name>
<dbReference type="EMBL" id="JACBPP010000001">
    <property type="protein sequence ID" value="KAF8004922.1"/>
    <property type="molecule type" value="Genomic_DNA"/>
</dbReference>
<proteinExistence type="predicted"/>
<comment type="caution">
    <text evidence="1">The sequence shown here is derived from an EMBL/GenBank/DDBJ whole genome shotgun (WGS) entry which is preliminary data.</text>
</comment>